<keyword evidence="1" id="KW-1133">Transmembrane helix</keyword>
<name>A0ABT3HVW2_9FLAO</name>
<keyword evidence="3" id="KW-1185">Reference proteome</keyword>
<dbReference type="EMBL" id="JAPDHW010000003">
    <property type="protein sequence ID" value="MCW3167931.1"/>
    <property type="molecule type" value="Genomic_DNA"/>
</dbReference>
<protein>
    <submittedName>
        <fullName evidence="2">Uncharacterized protein</fullName>
    </submittedName>
</protein>
<comment type="caution">
    <text evidence="2">The sequence shown here is derived from an EMBL/GenBank/DDBJ whole genome shotgun (WGS) entry which is preliminary data.</text>
</comment>
<keyword evidence="1" id="KW-0812">Transmembrane</keyword>
<reference evidence="2" key="1">
    <citation type="submission" date="2022-10" db="EMBL/GenBank/DDBJ databases">
        <title>Chryseobacterium babae sp. nov. isolated from the gut of the beetle Oryctes rhinoceros, and Chryseobacterium kimseyorum sp. nov., isolated from a stick insect rearing cage.</title>
        <authorList>
            <person name="Shelomi M."/>
            <person name="Han C.-J."/>
            <person name="Chen W.-M."/>
            <person name="Chen H.-K."/>
            <person name="Liaw S.-J."/>
            <person name="Muhle E."/>
            <person name="Clermont D."/>
        </authorList>
    </citation>
    <scope>NUCLEOTIDE SEQUENCE</scope>
    <source>
        <strain evidence="2">09-1422</strain>
    </source>
</reference>
<gene>
    <name evidence="2" type="ORF">OMO38_05260</name>
</gene>
<feature type="transmembrane region" description="Helical" evidence="1">
    <location>
        <begin position="12"/>
        <end position="29"/>
    </location>
</feature>
<keyword evidence="1" id="KW-0472">Membrane</keyword>
<dbReference type="Proteomes" id="UP001163731">
    <property type="component" value="Unassembled WGS sequence"/>
</dbReference>
<evidence type="ECO:0000313" key="3">
    <source>
        <dbReference type="Proteomes" id="UP001163731"/>
    </source>
</evidence>
<evidence type="ECO:0000256" key="1">
    <source>
        <dbReference type="SAM" id="Phobius"/>
    </source>
</evidence>
<sequence>MDNQYMQENLYLMLFYSYLMTNIMIKNIVNKFPEVAQRFESIDEKTRYEVDFNYELSFK</sequence>
<accession>A0ABT3HVW2</accession>
<dbReference type="RefSeq" id="WP_264749170.1">
    <property type="nucleotide sequence ID" value="NZ_JAPDHW010000003.1"/>
</dbReference>
<organism evidence="2 3">
    <name type="scientific">Chryseobacterium kimseyorum</name>
    <dbReference type="NCBI Taxonomy" id="2984028"/>
    <lineage>
        <taxon>Bacteria</taxon>
        <taxon>Pseudomonadati</taxon>
        <taxon>Bacteroidota</taxon>
        <taxon>Flavobacteriia</taxon>
        <taxon>Flavobacteriales</taxon>
        <taxon>Weeksellaceae</taxon>
        <taxon>Chryseobacterium group</taxon>
        <taxon>Chryseobacterium</taxon>
    </lineage>
</organism>
<proteinExistence type="predicted"/>
<evidence type="ECO:0000313" key="2">
    <source>
        <dbReference type="EMBL" id="MCW3167931.1"/>
    </source>
</evidence>